<feature type="domain" description="ATPase AAA-type core" evidence="2">
    <location>
        <begin position="27"/>
        <end position="327"/>
    </location>
</feature>
<evidence type="ECO:0000256" key="1">
    <source>
        <dbReference type="SAM" id="Coils"/>
    </source>
</evidence>
<evidence type="ECO:0000313" key="3">
    <source>
        <dbReference type="EMBL" id="TCB58595.1"/>
    </source>
</evidence>
<dbReference type="InterPro" id="IPR027417">
    <property type="entry name" value="P-loop_NTPase"/>
</dbReference>
<dbReference type="Proteomes" id="UP000291380">
    <property type="component" value="Unassembled WGS sequence"/>
</dbReference>
<comment type="caution">
    <text evidence="3">The sequence shown here is derived from an EMBL/GenBank/DDBJ whole genome shotgun (WGS) entry which is preliminary data.</text>
</comment>
<proteinExistence type="predicted"/>
<organism evidence="3 4">
    <name type="scientific">Acinetobacter terrae</name>
    <dbReference type="NCBI Taxonomy" id="2731247"/>
    <lineage>
        <taxon>Bacteria</taxon>
        <taxon>Pseudomonadati</taxon>
        <taxon>Pseudomonadota</taxon>
        <taxon>Gammaproteobacteria</taxon>
        <taxon>Moraxellales</taxon>
        <taxon>Moraxellaceae</taxon>
        <taxon>Acinetobacter</taxon>
        <taxon>Acinetobacter Taxon 24</taxon>
    </lineage>
</organism>
<dbReference type="InterPro" id="IPR051396">
    <property type="entry name" value="Bact_Antivir_Def_Nuclease"/>
</dbReference>
<dbReference type="EMBL" id="SJOA01000011">
    <property type="protein sequence ID" value="TCB58595.1"/>
    <property type="molecule type" value="Genomic_DNA"/>
</dbReference>
<dbReference type="OrthoDB" id="9815944at2"/>
<dbReference type="AlphaFoldDB" id="A0A4R0ELL5"/>
<dbReference type="Pfam" id="PF13304">
    <property type="entry name" value="AAA_21"/>
    <property type="match status" value="1"/>
</dbReference>
<evidence type="ECO:0000313" key="4">
    <source>
        <dbReference type="Proteomes" id="UP000291380"/>
    </source>
</evidence>
<protein>
    <recommendedName>
        <fullName evidence="2">ATPase AAA-type core domain-containing protein</fullName>
    </recommendedName>
</protein>
<keyword evidence="1" id="KW-0175">Coiled coil</keyword>
<dbReference type="SUPFAM" id="SSF52540">
    <property type="entry name" value="P-loop containing nucleoside triphosphate hydrolases"/>
    <property type="match status" value="1"/>
</dbReference>
<dbReference type="PANTHER" id="PTHR43581:SF4">
    <property type="entry name" value="ATP_GTP PHOSPHATASE"/>
    <property type="match status" value="1"/>
</dbReference>
<gene>
    <name evidence="3" type="ORF">E0H85_10030</name>
</gene>
<accession>A0A4R0ELL5</accession>
<dbReference type="InterPro" id="IPR003959">
    <property type="entry name" value="ATPase_AAA_core"/>
</dbReference>
<dbReference type="PANTHER" id="PTHR43581">
    <property type="entry name" value="ATP/GTP PHOSPHATASE"/>
    <property type="match status" value="1"/>
</dbReference>
<dbReference type="RefSeq" id="WP_131271422.1">
    <property type="nucleotide sequence ID" value="NZ_SJOA01000011.1"/>
</dbReference>
<name>A0A4R0ELL5_9GAMM</name>
<reference evidence="3 4" key="1">
    <citation type="submission" date="2019-02" db="EMBL/GenBank/DDBJ databases">
        <title>High diversity of culturable Acinetobacter species in natural soil and water ecosystems.</title>
        <authorList>
            <person name="Radolfova-Krizova L."/>
            <person name="Nemec A."/>
        </authorList>
    </citation>
    <scope>NUCLEOTIDE SEQUENCE [LARGE SCALE GENOMIC DNA]</scope>
    <source>
        <strain evidence="3 4">ANC 4281</strain>
    </source>
</reference>
<dbReference type="Gene3D" id="3.40.50.300">
    <property type="entry name" value="P-loop containing nucleotide triphosphate hydrolases"/>
    <property type="match status" value="1"/>
</dbReference>
<evidence type="ECO:0000259" key="2">
    <source>
        <dbReference type="Pfam" id="PF13304"/>
    </source>
</evidence>
<sequence length="562" mass="64657">MKLIKFDIQNFRNITNDNEINFKNYSVLVGRNNEGKTTVLMALRLAMDTLKLHSLQKPKRTVIFRSRNGYDWERDFPISLQKKSRGNKNTVFKLYFKLTEDEQIEFKKETGIRNNGDLCIQITFDTDNKFEFLIPKKGSSSLSNKSNQIAEYIARKIQFTYIPAVRTEQEAISVINEMIEEELEKLENDKDYQQAMAVIANLQQPVLDNVAQSIQISLHKFLPNINNVELSILTNNRRANLRKDYLIEIDDGDLTDIKFKGDGVKSLTAIGLLKDRNKIINGASIIAIEEPESHLHPSAMHELRQAIQDLTKDSQVVVSTHNPIFVDRELISNNLLVSNNKVRTVKKIKEIRECLGIRTSDNLIHENKIILVEGESDKKIITKIIQERSAKLSKKIKDGDLNIYSLDSACKLSYHLKWFQDQLCSCFVILDKDQAGKESIQKHLNSKELDQKSYSLIAVKGFNESEIENLINIEFYSGIIMEKFCIDIFSTDFTKKKSKWSDALTEVLSNSGKSIVLKDLNDLKKSIAEKAEKENIYEYLYPHNIPFVDGLILQLESYFIKE</sequence>
<feature type="coiled-coil region" evidence="1">
    <location>
        <begin position="169"/>
        <end position="196"/>
    </location>
</feature>